<comment type="caution">
    <text evidence="1">The sequence shown here is derived from an EMBL/GenBank/DDBJ whole genome shotgun (WGS) entry which is preliminary data.</text>
</comment>
<keyword evidence="2" id="KW-1185">Reference proteome</keyword>
<dbReference type="Pfam" id="PF15943">
    <property type="entry name" value="YdaS_toxin"/>
    <property type="match status" value="1"/>
</dbReference>
<organism evidence="1 2">
    <name type="scientific">Pelomonas dachongensis</name>
    <dbReference type="NCBI Taxonomy" id="3299029"/>
    <lineage>
        <taxon>Bacteria</taxon>
        <taxon>Pseudomonadati</taxon>
        <taxon>Pseudomonadota</taxon>
        <taxon>Betaproteobacteria</taxon>
        <taxon>Burkholderiales</taxon>
        <taxon>Sphaerotilaceae</taxon>
        <taxon>Roseateles</taxon>
    </lineage>
</organism>
<proteinExistence type="predicted"/>
<name>A0ABW7EK51_9BURK</name>
<dbReference type="EMBL" id="JBIGHY010000002">
    <property type="protein sequence ID" value="MFG6413819.1"/>
    <property type="molecule type" value="Genomic_DNA"/>
</dbReference>
<dbReference type="Proteomes" id="UP001606300">
    <property type="component" value="Unassembled WGS sequence"/>
</dbReference>
<dbReference type="RefSeq" id="WP_394469894.1">
    <property type="nucleotide sequence ID" value="NZ_JBIGHY010000002.1"/>
</dbReference>
<dbReference type="SUPFAM" id="SSF47413">
    <property type="entry name" value="lambda repressor-like DNA-binding domains"/>
    <property type="match status" value="1"/>
</dbReference>
<protein>
    <submittedName>
        <fullName evidence="1">YdaS family helix-turn-helix protein</fullName>
    </submittedName>
</protein>
<gene>
    <name evidence="1" type="ORF">ACG02S_07885</name>
</gene>
<accession>A0ABW7EK51</accession>
<sequence>MSITIDDLGGTSEVARLARVAPPSVTAWRKRGIPPERCPDIERGLAGKFVCEQICPDTRWVRVPDPDWPHPKGRPCIDVAGPASECQHAA</sequence>
<reference evidence="1 2" key="1">
    <citation type="submission" date="2024-09" db="EMBL/GenBank/DDBJ databases">
        <title>Novel species of the genus Pelomonas and Roseateles isolated from streams.</title>
        <authorList>
            <person name="Lu H."/>
        </authorList>
    </citation>
    <scope>NUCLEOTIDE SEQUENCE [LARGE SCALE GENOMIC DNA]</scope>
    <source>
        <strain evidence="1 2">DC23W</strain>
    </source>
</reference>
<dbReference type="InterPro" id="IPR031856">
    <property type="entry name" value="YdaS_toxin-like"/>
</dbReference>
<evidence type="ECO:0000313" key="1">
    <source>
        <dbReference type="EMBL" id="MFG6413819.1"/>
    </source>
</evidence>
<evidence type="ECO:0000313" key="2">
    <source>
        <dbReference type="Proteomes" id="UP001606300"/>
    </source>
</evidence>
<dbReference type="InterPro" id="IPR010982">
    <property type="entry name" value="Lambda_DNA-bd_dom_sf"/>
</dbReference>
<dbReference type="Gene3D" id="1.10.260.40">
    <property type="entry name" value="lambda repressor-like DNA-binding domains"/>
    <property type="match status" value="1"/>
</dbReference>